<evidence type="ECO:0000256" key="6">
    <source>
        <dbReference type="SAM" id="Phobius"/>
    </source>
</evidence>
<dbReference type="PANTHER" id="PTHR31272:SF4">
    <property type="entry name" value="CYTOCHROME C-TYPE BIOGENESIS PROTEIN HI_1454-RELATED"/>
    <property type="match status" value="1"/>
</dbReference>
<evidence type="ECO:0000256" key="3">
    <source>
        <dbReference type="ARBA" id="ARBA00022692"/>
    </source>
</evidence>
<dbReference type="InterPro" id="IPR051790">
    <property type="entry name" value="Cytochrome_c-biogenesis_DsbD"/>
</dbReference>
<evidence type="ECO:0000259" key="7">
    <source>
        <dbReference type="Pfam" id="PF02683"/>
    </source>
</evidence>
<dbReference type="EMBL" id="UOEC01000151">
    <property type="protein sequence ID" value="VAV97925.1"/>
    <property type="molecule type" value="Genomic_DNA"/>
</dbReference>
<dbReference type="InterPro" id="IPR003834">
    <property type="entry name" value="Cyt_c_assmbl_TM_dom"/>
</dbReference>
<sequence length="244" mass="25854">MGMDITFYGVFIAGIISFLSPCVLPIIPPYICFLTGMTLDQVTAEGKATGVGRKIMLSALAFVFGFATVFILLGASASFLGQALVDYFDVLKYFAGATIILMGLHFLGVFRISMLYKQAKLEVEKKPAGIGGAYLVGLAFAFGWTPCVGPILASILFVAGAEESAAQGALLLGVYAAGIGIPFLLAAGFAGPFVKFMQKFSKHMGTVEKVMGALLVVTGIAIMTGYMQELGFFLQRMMPSFQVG</sequence>
<protein>
    <submittedName>
        <fullName evidence="8">Cytochrome c-type biogenesis protein CcdA (DsbD analog)</fullName>
    </submittedName>
</protein>
<dbReference type="AlphaFoldDB" id="A0A3B0SSZ9"/>
<feature type="transmembrane region" description="Helical" evidence="6">
    <location>
        <begin position="55"/>
        <end position="81"/>
    </location>
</feature>
<evidence type="ECO:0000313" key="8">
    <source>
        <dbReference type="EMBL" id="VAV97925.1"/>
    </source>
</evidence>
<keyword evidence="3 6" id="KW-0812">Transmembrane</keyword>
<feature type="transmembrane region" description="Helical" evidence="6">
    <location>
        <begin position="6"/>
        <end position="34"/>
    </location>
</feature>
<reference evidence="8" key="1">
    <citation type="submission" date="2018-06" db="EMBL/GenBank/DDBJ databases">
        <authorList>
            <person name="Zhirakovskaya E."/>
        </authorList>
    </citation>
    <scope>NUCLEOTIDE SEQUENCE</scope>
</reference>
<dbReference type="GO" id="GO:0017004">
    <property type="term" value="P:cytochrome complex assembly"/>
    <property type="evidence" value="ECO:0007669"/>
    <property type="project" value="InterPro"/>
</dbReference>
<comment type="similarity">
    <text evidence="2">Belongs to the DsbD family.</text>
</comment>
<evidence type="ECO:0000256" key="4">
    <source>
        <dbReference type="ARBA" id="ARBA00022989"/>
    </source>
</evidence>
<keyword evidence="5 6" id="KW-0472">Membrane</keyword>
<dbReference type="Pfam" id="PF02683">
    <property type="entry name" value="DsbD_TM"/>
    <property type="match status" value="1"/>
</dbReference>
<feature type="transmembrane region" description="Helical" evidence="6">
    <location>
        <begin position="165"/>
        <end position="189"/>
    </location>
</feature>
<dbReference type="GO" id="GO:0016020">
    <property type="term" value="C:membrane"/>
    <property type="evidence" value="ECO:0007669"/>
    <property type="project" value="UniProtKB-SubCell"/>
</dbReference>
<accession>A0A3B0SSZ9</accession>
<feature type="domain" description="Cytochrome C biogenesis protein transmembrane" evidence="7">
    <location>
        <begin position="7"/>
        <end position="223"/>
    </location>
</feature>
<feature type="transmembrane region" description="Helical" evidence="6">
    <location>
        <begin position="93"/>
        <end position="112"/>
    </location>
</feature>
<comment type="subcellular location">
    <subcellularLocation>
        <location evidence="1">Membrane</location>
        <topology evidence="1">Multi-pass membrane protein</topology>
    </subcellularLocation>
</comment>
<evidence type="ECO:0000256" key="1">
    <source>
        <dbReference type="ARBA" id="ARBA00004141"/>
    </source>
</evidence>
<gene>
    <name evidence="8" type="ORF">MNBD_ALPHA08-52</name>
</gene>
<keyword evidence="4 6" id="KW-1133">Transmembrane helix</keyword>
<proteinExistence type="inferred from homology"/>
<evidence type="ECO:0000256" key="2">
    <source>
        <dbReference type="ARBA" id="ARBA00006143"/>
    </source>
</evidence>
<organism evidence="8">
    <name type="scientific">hydrothermal vent metagenome</name>
    <dbReference type="NCBI Taxonomy" id="652676"/>
    <lineage>
        <taxon>unclassified sequences</taxon>
        <taxon>metagenomes</taxon>
        <taxon>ecological metagenomes</taxon>
    </lineage>
</organism>
<evidence type="ECO:0000256" key="5">
    <source>
        <dbReference type="ARBA" id="ARBA00023136"/>
    </source>
</evidence>
<feature type="transmembrane region" description="Helical" evidence="6">
    <location>
        <begin position="133"/>
        <end position="159"/>
    </location>
</feature>
<dbReference type="PANTHER" id="PTHR31272">
    <property type="entry name" value="CYTOCHROME C-TYPE BIOGENESIS PROTEIN HI_1454-RELATED"/>
    <property type="match status" value="1"/>
</dbReference>
<feature type="transmembrane region" description="Helical" evidence="6">
    <location>
        <begin position="210"/>
        <end position="228"/>
    </location>
</feature>
<name>A0A3B0SSZ9_9ZZZZ</name>